<feature type="compositionally biased region" description="Basic and acidic residues" evidence="5">
    <location>
        <begin position="134"/>
        <end position="156"/>
    </location>
</feature>
<evidence type="ECO:0000313" key="8">
    <source>
        <dbReference type="Proteomes" id="UP000785679"/>
    </source>
</evidence>
<dbReference type="EMBL" id="RRYP01017626">
    <property type="protein sequence ID" value="TNV74027.1"/>
    <property type="molecule type" value="Genomic_DNA"/>
</dbReference>
<dbReference type="PANTHER" id="PTHR12893">
    <property type="entry name" value="GOLGI REASSEMBLY STACKING PROTEIN GRASP"/>
    <property type="match status" value="1"/>
</dbReference>
<organism evidence="7 8">
    <name type="scientific">Halteria grandinella</name>
    <dbReference type="NCBI Taxonomy" id="5974"/>
    <lineage>
        <taxon>Eukaryota</taxon>
        <taxon>Sar</taxon>
        <taxon>Alveolata</taxon>
        <taxon>Ciliophora</taxon>
        <taxon>Intramacronucleata</taxon>
        <taxon>Spirotrichea</taxon>
        <taxon>Stichotrichia</taxon>
        <taxon>Sporadotrichida</taxon>
        <taxon>Halteriidae</taxon>
        <taxon>Halteria</taxon>
    </lineage>
</organism>
<dbReference type="AlphaFoldDB" id="A0A8J8SX36"/>
<comment type="caution">
    <text evidence="7">The sequence shown here is derived from an EMBL/GenBank/DDBJ whole genome shotgun (WGS) entry which is preliminary data.</text>
</comment>
<dbReference type="InterPro" id="IPR024958">
    <property type="entry name" value="GRASP_PDZ"/>
</dbReference>
<feature type="domain" description="PDZ GRASP-type" evidence="6">
    <location>
        <begin position="13"/>
        <end position="105"/>
    </location>
</feature>
<gene>
    <name evidence="7" type="ORF">FGO68_gene6471</name>
</gene>
<name>A0A8J8SX36_HALGN</name>
<dbReference type="PANTHER" id="PTHR12893:SF0">
    <property type="entry name" value="GRASP65"/>
    <property type="match status" value="1"/>
</dbReference>
<dbReference type="InterPro" id="IPR007583">
    <property type="entry name" value="GRASP55_65"/>
</dbReference>
<evidence type="ECO:0000256" key="5">
    <source>
        <dbReference type="SAM" id="MobiDB-lite"/>
    </source>
</evidence>
<dbReference type="OrthoDB" id="3318at2759"/>
<dbReference type="InterPro" id="IPR036034">
    <property type="entry name" value="PDZ_sf"/>
</dbReference>
<dbReference type="GO" id="GO:0007030">
    <property type="term" value="P:Golgi organization"/>
    <property type="evidence" value="ECO:0007669"/>
    <property type="project" value="TreeGrafter"/>
</dbReference>
<keyword evidence="3" id="KW-0333">Golgi apparatus</keyword>
<comment type="subcellular location">
    <subcellularLocation>
        <location evidence="1">Golgi apparatus membrane</location>
    </subcellularLocation>
</comment>
<protein>
    <recommendedName>
        <fullName evidence="6">PDZ GRASP-type domain-containing protein</fullName>
    </recommendedName>
</protein>
<dbReference type="Proteomes" id="UP000785679">
    <property type="component" value="Unassembled WGS sequence"/>
</dbReference>
<evidence type="ECO:0000256" key="3">
    <source>
        <dbReference type="ARBA" id="ARBA00023034"/>
    </source>
</evidence>
<evidence type="ECO:0000256" key="4">
    <source>
        <dbReference type="ARBA" id="ARBA00023136"/>
    </source>
</evidence>
<evidence type="ECO:0000259" key="6">
    <source>
        <dbReference type="PROSITE" id="PS51865"/>
    </source>
</evidence>
<keyword evidence="8" id="KW-1185">Reference proteome</keyword>
<dbReference type="Pfam" id="PF04495">
    <property type="entry name" value="GRASP55_65"/>
    <property type="match status" value="1"/>
</dbReference>
<feature type="region of interest" description="Disordered" evidence="5">
    <location>
        <begin position="130"/>
        <end position="156"/>
    </location>
</feature>
<evidence type="ECO:0000256" key="1">
    <source>
        <dbReference type="ARBA" id="ARBA00004394"/>
    </source>
</evidence>
<keyword evidence="2" id="KW-0677">Repeat</keyword>
<reference evidence="7" key="1">
    <citation type="submission" date="2019-06" db="EMBL/GenBank/DDBJ databases">
        <authorList>
            <person name="Zheng W."/>
        </authorList>
    </citation>
    <scope>NUCLEOTIDE SEQUENCE</scope>
    <source>
        <strain evidence="7">QDHG01</strain>
    </source>
</reference>
<evidence type="ECO:0000313" key="7">
    <source>
        <dbReference type="EMBL" id="TNV74027.1"/>
    </source>
</evidence>
<accession>A0A8J8SX36</accession>
<sequence length="156" mass="17715">MGNQAQQSQYSNFAYRVLSVDTDSPASHAGLQPYLDFILYNPEANDQTLLSEFLQNSLETPLTLTIYNFINQQTRTVTLTPKLTKHDSILSARSLIGTEVRFERFDDLHERVYLVEGVQLESPAYRGGLGCGRMNKDTQNARRSARGRERRNGVNE</sequence>
<proteinExistence type="predicted"/>
<dbReference type="Gene3D" id="2.30.42.10">
    <property type="match status" value="1"/>
</dbReference>
<evidence type="ECO:0000256" key="2">
    <source>
        <dbReference type="ARBA" id="ARBA00022737"/>
    </source>
</evidence>
<keyword evidence="4" id="KW-0472">Membrane</keyword>
<dbReference type="PROSITE" id="PS51865">
    <property type="entry name" value="PDZ_GRASP"/>
    <property type="match status" value="1"/>
</dbReference>
<dbReference type="GO" id="GO:0000139">
    <property type="term" value="C:Golgi membrane"/>
    <property type="evidence" value="ECO:0007669"/>
    <property type="project" value="UniProtKB-SubCell"/>
</dbReference>